<feature type="transmembrane region" description="Helical" evidence="6">
    <location>
        <begin position="71"/>
        <end position="92"/>
    </location>
</feature>
<evidence type="ECO:0000256" key="4">
    <source>
        <dbReference type="ARBA" id="ARBA00022989"/>
    </source>
</evidence>
<feature type="transmembrane region" description="Helical" evidence="6">
    <location>
        <begin position="38"/>
        <end position="59"/>
    </location>
</feature>
<organism evidence="8 9">
    <name type="scientific">Pseudotamlana carrageenivorans</name>
    <dbReference type="NCBI Taxonomy" id="2069432"/>
    <lineage>
        <taxon>Bacteria</taxon>
        <taxon>Pseudomonadati</taxon>
        <taxon>Bacteroidota</taxon>
        <taxon>Flavobacteriia</taxon>
        <taxon>Flavobacteriales</taxon>
        <taxon>Flavobacteriaceae</taxon>
        <taxon>Pseudotamlana</taxon>
    </lineage>
</organism>
<evidence type="ECO:0000256" key="5">
    <source>
        <dbReference type="ARBA" id="ARBA00023136"/>
    </source>
</evidence>
<evidence type="ECO:0000313" key="8">
    <source>
        <dbReference type="EMBL" id="AUS06718.1"/>
    </source>
</evidence>
<evidence type="ECO:0000256" key="2">
    <source>
        <dbReference type="ARBA" id="ARBA00022475"/>
    </source>
</evidence>
<dbReference type="RefSeq" id="WP_102996652.1">
    <property type="nucleotide sequence ID" value="NZ_CP025938.1"/>
</dbReference>
<dbReference type="Pfam" id="PF12823">
    <property type="entry name" value="DUF3817"/>
    <property type="match status" value="1"/>
</dbReference>
<keyword evidence="3 6" id="KW-0812">Transmembrane</keyword>
<name>A0A2I7SLD8_9FLAO</name>
<dbReference type="NCBIfam" id="TIGR03954">
    <property type="entry name" value="integ_memb_HG"/>
    <property type="match status" value="1"/>
</dbReference>
<keyword evidence="9" id="KW-1185">Reference proteome</keyword>
<evidence type="ECO:0000256" key="6">
    <source>
        <dbReference type="SAM" id="Phobius"/>
    </source>
</evidence>
<dbReference type="KEGG" id="taj:C1A40_15265"/>
<evidence type="ECO:0000256" key="1">
    <source>
        <dbReference type="ARBA" id="ARBA00004651"/>
    </source>
</evidence>
<keyword evidence="2" id="KW-1003">Cell membrane</keyword>
<evidence type="ECO:0000313" key="9">
    <source>
        <dbReference type="Proteomes" id="UP000236592"/>
    </source>
</evidence>
<evidence type="ECO:0000259" key="7">
    <source>
        <dbReference type="Pfam" id="PF12823"/>
    </source>
</evidence>
<feature type="domain" description="DUF3817" evidence="7">
    <location>
        <begin position="6"/>
        <end position="91"/>
    </location>
</feature>
<evidence type="ECO:0000256" key="3">
    <source>
        <dbReference type="ARBA" id="ARBA00022692"/>
    </source>
</evidence>
<keyword evidence="4 6" id="KW-1133">Transmembrane helix</keyword>
<dbReference type="AlphaFoldDB" id="A0A2I7SLD8"/>
<comment type="subcellular location">
    <subcellularLocation>
        <location evidence="1">Cell membrane</location>
        <topology evidence="1">Multi-pass membrane protein</topology>
    </subcellularLocation>
</comment>
<accession>A0A2I7SLD8</accession>
<sequence length="98" mass="11380">MFSSINIFRLIALLEGVSYILLLFIATPIKHFYNDPQYVKMLGMPHGLLFVAYVSLAFMFKKEFAWNTKQFLTVLIASVIPFGTFYIDKIYLKKLSTK</sequence>
<proteinExistence type="predicted"/>
<dbReference type="PANTHER" id="PTHR40077">
    <property type="entry name" value="MEMBRANE PROTEIN-RELATED"/>
    <property type="match status" value="1"/>
</dbReference>
<feature type="transmembrane region" description="Helical" evidence="6">
    <location>
        <begin position="6"/>
        <end position="26"/>
    </location>
</feature>
<protein>
    <recommendedName>
        <fullName evidence="7">DUF3817 domain-containing protein</fullName>
    </recommendedName>
</protein>
<dbReference type="EMBL" id="CP025938">
    <property type="protein sequence ID" value="AUS06718.1"/>
    <property type="molecule type" value="Genomic_DNA"/>
</dbReference>
<gene>
    <name evidence="8" type="ORF">C1A40_15265</name>
</gene>
<dbReference type="OrthoDB" id="1121311at2"/>
<dbReference type="PANTHER" id="PTHR40077:SF1">
    <property type="entry name" value="MEMBRANE PROTEIN"/>
    <property type="match status" value="1"/>
</dbReference>
<keyword evidence="5 6" id="KW-0472">Membrane</keyword>
<dbReference type="GO" id="GO:0005886">
    <property type="term" value="C:plasma membrane"/>
    <property type="evidence" value="ECO:0007669"/>
    <property type="project" value="UniProtKB-SubCell"/>
</dbReference>
<dbReference type="InterPro" id="IPR023845">
    <property type="entry name" value="DUF3817_TM"/>
</dbReference>
<dbReference type="Proteomes" id="UP000236592">
    <property type="component" value="Chromosome"/>
</dbReference>
<reference evidence="9" key="1">
    <citation type="submission" date="2018-01" db="EMBL/GenBank/DDBJ databases">
        <title>Complete genome of Tamlana sp. UJ94.</title>
        <authorList>
            <person name="Jung J."/>
            <person name="Chung D."/>
            <person name="Bae S.S."/>
            <person name="Baek K."/>
        </authorList>
    </citation>
    <scope>NUCLEOTIDE SEQUENCE [LARGE SCALE GENOMIC DNA]</scope>
    <source>
        <strain evidence="9">UJ94</strain>
    </source>
</reference>